<keyword evidence="12" id="KW-1185">Reference proteome</keyword>
<dbReference type="Proteomes" id="UP001161247">
    <property type="component" value="Chromosome 6"/>
</dbReference>
<dbReference type="GO" id="GO:0016020">
    <property type="term" value="C:membrane"/>
    <property type="evidence" value="ECO:0007669"/>
    <property type="project" value="UniProtKB-SubCell"/>
</dbReference>
<keyword evidence="7 10" id="KW-1133">Transmembrane helix</keyword>
<keyword evidence="8 10" id="KW-0472">Membrane</keyword>
<evidence type="ECO:0000256" key="1">
    <source>
        <dbReference type="ARBA" id="ARBA00004141"/>
    </source>
</evidence>
<evidence type="ECO:0000313" key="11">
    <source>
        <dbReference type="EMBL" id="CAI9110948.1"/>
    </source>
</evidence>
<feature type="transmembrane region" description="Helical" evidence="10">
    <location>
        <begin position="306"/>
        <end position="330"/>
    </location>
</feature>
<reference evidence="11" key="1">
    <citation type="submission" date="2023-03" db="EMBL/GenBank/DDBJ databases">
        <authorList>
            <person name="Julca I."/>
        </authorList>
    </citation>
    <scope>NUCLEOTIDE SEQUENCE</scope>
</reference>
<comment type="similarity">
    <text evidence="2">Belongs to the oligopeptide OPT transporter (TC 2.A.67.1) family.</text>
</comment>
<evidence type="ECO:0000256" key="6">
    <source>
        <dbReference type="ARBA" id="ARBA00022927"/>
    </source>
</evidence>
<name>A0AAV1DSP8_OLDCO</name>
<feature type="compositionally biased region" description="Low complexity" evidence="9">
    <location>
        <begin position="26"/>
        <end position="37"/>
    </location>
</feature>
<keyword evidence="6" id="KW-0653">Protein transport</keyword>
<feature type="transmembrane region" description="Helical" evidence="10">
    <location>
        <begin position="234"/>
        <end position="252"/>
    </location>
</feature>
<accession>A0AAV1DSP8</accession>
<dbReference type="EMBL" id="OX459123">
    <property type="protein sequence ID" value="CAI9110948.1"/>
    <property type="molecule type" value="Genomic_DNA"/>
</dbReference>
<dbReference type="InterPro" id="IPR004648">
    <property type="entry name" value="Oligpept_transpt"/>
</dbReference>
<dbReference type="PANTHER" id="PTHR22601">
    <property type="entry name" value="ISP4 LIKE PROTEIN"/>
    <property type="match status" value="1"/>
</dbReference>
<evidence type="ECO:0000256" key="2">
    <source>
        <dbReference type="ARBA" id="ARBA00005484"/>
    </source>
</evidence>
<feature type="transmembrane region" description="Helical" evidence="10">
    <location>
        <begin position="67"/>
        <end position="87"/>
    </location>
</feature>
<keyword evidence="4 10" id="KW-0812">Transmembrane</keyword>
<evidence type="ECO:0000256" key="3">
    <source>
        <dbReference type="ARBA" id="ARBA00022448"/>
    </source>
</evidence>
<organism evidence="11 12">
    <name type="scientific">Oldenlandia corymbosa var. corymbosa</name>
    <dbReference type="NCBI Taxonomy" id="529605"/>
    <lineage>
        <taxon>Eukaryota</taxon>
        <taxon>Viridiplantae</taxon>
        <taxon>Streptophyta</taxon>
        <taxon>Embryophyta</taxon>
        <taxon>Tracheophyta</taxon>
        <taxon>Spermatophyta</taxon>
        <taxon>Magnoliopsida</taxon>
        <taxon>eudicotyledons</taxon>
        <taxon>Gunneridae</taxon>
        <taxon>Pentapetalae</taxon>
        <taxon>asterids</taxon>
        <taxon>lamiids</taxon>
        <taxon>Gentianales</taxon>
        <taxon>Rubiaceae</taxon>
        <taxon>Rubioideae</taxon>
        <taxon>Spermacoceae</taxon>
        <taxon>Hedyotis-Oldenlandia complex</taxon>
        <taxon>Oldenlandia</taxon>
    </lineage>
</organism>
<evidence type="ECO:0000256" key="10">
    <source>
        <dbReference type="SAM" id="Phobius"/>
    </source>
</evidence>
<dbReference type="Pfam" id="PF03169">
    <property type="entry name" value="OPT"/>
    <property type="match status" value="1"/>
</dbReference>
<sequence length="415" mass="46055">MKQEADEISAPLIEKPGKPPEENADGPSSSSSSGNPPGKEENSPVEQVALTVPVTDDPSLPVVTFRMWVLGTLACVLLSFLNQFFWFRREPLSISSISAQIAVVPLGHLMAAAVPKKVFLKGSKWEFTLNPGPFNIKEHVLITIFANSGAANPYSIHIVSAVKVFYKKTLTFWVALVVVLTTQILGFGWAGIFRRYLVEPAEMWWPQNLVQVSLFRALDEKEKKIKGKLTRNEFFLIALTCSFAYYIFPGYLFPLLTSLSWICWIFPNSVLAQQLGSGLHGLGLGAVGLDWSSISSYIGSPLASPWFASANIAVGYILMMYVITPIAYWFDMYKAKTFPIFSDGLFTSNGQNYNISAIIDSDFHIDLNAYEKEGRLYLSTFFAITYAFSFACLAATVFHVLLFNGRLVAAVAYTF</sequence>
<feature type="transmembrane region" description="Helical" evidence="10">
    <location>
        <begin position="94"/>
        <end position="114"/>
    </location>
</feature>
<dbReference type="NCBIfam" id="TIGR00728">
    <property type="entry name" value="OPT_sfam"/>
    <property type="match status" value="1"/>
</dbReference>
<evidence type="ECO:0000256" key="9">
    <source>
        <dbReference type="SAM" id="MobiDB-lite"/>
    </source>
</evidence>
<dbReference type="InterPro" id="IPR004813">
    <property type="entry name" value="OPT"/>
</dbReference>
<protein>
    <submittedName>
        <fullName evidence="11">OLC1v1011058C1</fullName>
    </submittedName>
</protein>
<feature type="transmembrane region" description="Helical" evidence="10">
    <location>
        <begin position="376"/>
        <end position="402"/>
    </location>
</feature>
<dbReference type="GO" id="GO:0035673">
    <property type="term" value="F:oligopeptide transmembrane transporter activity"/>
    <property type="evidence" value="ECO:0007669"/>
    <property type="project" value="InterPro"/>
</dbReference>
<evidence type="ECO:0000256" key="5">
    <source>
        <dbReference type="ARBA" id="ARBA00022856"/>
    </source>
</evidence>
<evidence type="ECO:0000313" key="12">
    <source>
        <dbReference type="Proteomes" id="UP001161247"/>
    </source>
</evidence>
<evidence type="ECO:0000256" key="4">
    <source>
        <dbReference type="ARBA" id="ARBA00022692"/>
    </source>
</evidence>
<proteinExistence type="inferred from homology"/>
<keyword evidence="5" id="KW-0571">Peptide transport</keyword>
<dbReference type="AlphaFoldDB" id="A0AAV1DSP8"/>
<feature type="transmembrane region" description="Helical" evidence="10">
    <location>
        <begin position="170"/>
        <end position="193"/>
    </location>
</feature>
<keyword evidence="3" id="KW-0813">Transport</keyword>
<evidence type="ECO:0000256" key="8">
    <source>
        <dbReference type="ARBA" id="ARBA00023136"/>
    </source>
</evidence>
<dbReference type="GO" id="GO:0015031">
    <property type="term" value="P:protein transport"/>
    <property type="evidence" value="ECO:0007669"/>
    <property type="project" value="UniProtKB-KW"/>
</dbReference>
<feature type="region of interest" description="Disordered" evidence="9">
    <location>
        <begin position="1"/>
        <end position="45"/>
    </location>
</feature>
<evidence type="ECO:0000256" key="7">
    <source>
        <dbReference type="ARBA" id="ARBA00022989"/>
    </source>
</evidence>
<gene>
    <name evidence="11" type="ORF">OLC1_LOCUS18478</name>
</gene>
<comment type="subcellular location">
    <subcellularLocation>
        <location evidence="1">Membrane</location>
        <topology evidence="1">Multi-pass membrane protein</topology>
    </subcellularLocation>
</comment>